<protein>
    <recommendedName>
        <fullName evidence="3 6">peptidylprolyl isomerase</fullName>
        <ecNumber evidence="3 6">5.2.1.8</ecNumber>
    </recommendedName>
</protein>
<evidence type="ECO:0000259" key="9">
    <source>
        <dbReference type="PROSITE" id="PS50059"/>
    </source>
</evidence>
<keyword evidence="8" id="KW-0472">Membrane</keyword>
<proteinExistence type="inferred from homology"/>
<feature type="transmembrane region" description="Helical" evidence="8">
    <location>
        <begin position="30"/>
        <end position="49"/>
    </location>
</feature>
<feature type="region of interest" description="Disordered" evidence="7">
    <location>
        <begin position="1"/>
        <end position="24"/>
    </location>
</feature>
<dbReference type="Gene3D" id="1.10.287.460">
    <property type="entry name" value="Peptidyl-prolyl cis-trans isomerase, FKBP-type, N-terminal domain"/>
    <property type="match status" value="1"/>
</dbReference>
<evidence type="ECO:0000256" key="4">
    <source>
        <dbReference type="ARBA" id="ARBA00023110"/>
    </source>
</evidence>
<dbReference type="PROSITE" id="PS50059">
    <property type="entry name" value="FKBP_PPIASE"/>
    <property type="match status" value="1"/>
</dbReference>
<gene>
    <name evidence="10" type="primary">fkpA</name>
    <name evidence="10" type="ORF">NCTC11091_00269</name>
</gene>
<evidence type="ECO:0000313" key="11">
    <source>
        <dbReference type="Proteomes" id="UP000255193"/>
    </source>
</evidence>
<dbReference type="PANTHER" id="PTHR43811:SF57">
    <property type="entry name" value="FKBP-TYPE PEPTIDYL-PROLYL CIS-TRANS ISOMERASE FKPA-RELATED"/>
    <property type="match status" value="1"/>
</dbReference>
<reference evidence="10 11" key="1">
    <citation type="submission" date="2018-06" db="EMBL/GenBank/DDBJ databases">
        <authorList>
            <consortium name="Pathogen Informatics"/>
            <person name="Doyle S."/>
        </authorList>
    </citation>
    <scope>NUCLEOTIDE SEQUENCE [LARGE SCALE GENOMIC DNA]</scope>
    <source>
        <strain evidence="10 11">NCTC11091</strain>
    </source>
</reference>
<dbReference type="GO" id="GO:0003755">
    <property type="term" value="F:peptidyl-prolyl cis-trans isomerase activity"/>
    <property type="evidence" value="ECO:0007669"/>
    <property type="project" value="UniProtKB-KW"/>
</dbReference>
<keyword evidence="4 6" id="KW-0697">Rotamase</keyword>
<dbReference type="FunFam" id="3.10.50.40:FF:000006">
    <property type="entry name" value="Peptidyl-prolyl cis-trans isomerase"/>
    <property type="match status" value="1"/>
</dbReference>
<evidence type="ECO:0000256" key="6">
    <source>
        <dbReference type="PROSITE-ProRule" id="PRU00277"/>
    </source>
</evidence>
<evidence type="ECO:0000313" key="10">
    <source>
        <dbReference type="EMBL" id="STY94505.1"/>
    </source>
</evidence>
<dbReference type="Gene3D" id="3.10.50.40">
    <property type="match status" value="1"/>
</dbReference>
<dbReference type="InterPro" id="IPR001179">
    <property type="entry name" value="PPIase_FKBP_dom"/>
</dbReference>
<comment type="similarity">
    <text evidence="2">Belongs to the FKBP-type PPIase family.</text>
</comment>
<dbReference type="Pfam" id="PF01346">
    <property type="entry name" value="FKBP_N"/>
    <property type="match status" value="1"/>
</dbReference>
<sequence>MSNQTTKAQPQKTTTQTTTVRPAEHGNSKALPIIAALVLGGLALSPIFLHSFGNAPQAAEFGRSAFTQTDGAPTANGIHPASDEDTKVGYSLGYMMGSNVHDVASDLRVQDIVQGLQDGFANKPTNMTPEQMQQTVMAYEQRQTAKMLQDNLAKGEAFLAQNAKKPNVKTTASGLQYEVLQEGTGAKPKATDIVAVQYEGKTIDGKVFDSSAKHGGEPVVFPLNQVIPGWTEGVQLMNEGAKYRFYIPAKLAYGEQGAPGAIEPNSVLIFDIELVKVNPTTDSPAEPQGAVQGQEQGLDAATMAELQRQLEAQMGAASAAQ</sequence>
<name>A0A378Q1F2_9GAMM</name>
<evidence type="ECO:0000256" key="8">
    <source>
        <dbReference type="SAM" id="Phobius"/>
    </source>
</evidence>
<feature type="region of interest" description="Disordered" evidence="7">
    <location>
        <begin position="279"/>
        <end position="298"/>
    </location>
</feature>
<keyword evidence="8" id="KW-1133">Transmembrane helix</keyword>
<feature type="domain" description="PPIase FKBP-type" evidence="9">
    <location>
        <begin position="191"/>
        <end position="278"/>
    </location>
</feature>
<dbReference type="InterPro" id="IPR046357">
    <property type="entry name" value="PPIase_dom_sf"/>
</dbReference>
<evidence type="ECO:0000256" key="2">
    <source>
        <dbReference type="ARBA" id="ARBA00006577"/>
    </source>
</evidence>
<dbReference type="PANTHER" id="PTHR43811">
    <property type="entry name" value="FKBP-TYPE PEPTIDYL-PROLYL CIS-TRANS ISOMERASE FKPA"/>
    <property type="match status" value="1"/>
</dbReference>
<keyword evidence="8" id="KW-0812">Transmembrane</keyword>
<dbReference type="EMBL" id="UGQA01000001">
    <property type="protein sequence ID" value="STY94505.1"/>
    <property type="molecule type" value="Genomic_DNA"/>
</dbReference>
<dbReference type="InterPro" id="IPR036944">
    <property type="entry name" value="PPIase_FKBP_N_sf"/>
</dbReference>
<organism evidence="10 11">
    <name type="scientific">Faucicola atlantae</name>
    <dbReference type="NCBI Taxonomy" id="34059"/>
    <lineage>
        <taxon>Bacteria</taxon>
        <taxon>Pseudomonadati</taxon>
        <taxon>Pseudomonadota</taxon>
        <taxon>Gammaproteobacteria</taxon>
        <taxon>Moraxellales</taxon>
        <taxon>Moraxellaceae</taxon>
        <taxon>Faucicola</taxon>
    </lineage>
</organism>
<comment type="catalytic activity">
    <reaction evidence="1 6">
        <text>[protein]-peptidylproline (omega=180) = [protein]-peptidylproline (omega=0)</text>
        <dbReference type="Rhea" id="RHEA:16237"/>
        <dbReference type="Rhea" id="RHEA-COMP:10747"/>
        <dbReference type="Rhea" id="RHEA-COMP:10748"/>
        <dbReference type="ChEBI" id="CHEBI:83833"/>
        <dbReference type="ChEBI" id="CHEBI:83834"/>
        <dbReference type="EC" id="5.2.1.8"/>
    </reaction>
</comment>
<dbReference type="InterPro" id="IPR000774">
    <property type="entry name" value="PPIase_FKBP_N"/>
</dbReference>
<dbReference type="EC" id="5.2.1.8" evidence="3 6"/>
<evidence type="ECO:0000256" key="1">
    <source>
        <dbReference type="ARBA" id="ARBA00000971"/>
    </source>
</evidence>
<dbReference type="Pfam" id="PF00254">
    <property type="entry name" value="FKBP_C"/>
    <property type="match status" value="1"/>
</dbReference>
<dbReference type="SUPFAM" id="SSF54534">
    <property type="entry name" value="FKBP-like"/>
    <property type="match status" value="1"/>
</dbReference>
<dbReference type="Proteomes" id="UP000255193">
    <property type="component" value="Unassembled WGS sequence"/>
</dbReference>
<evidence type="ECO:0000256" key="7">
    <source>
        <dbReference type="SAM" id="MobiDB-lite"/>
    </source>
</evidence>
<evidence type="ECO:0000256" key="3">
    <source>
        <dbReference type="ARBA" id="ARBA00013194"/>
    </source>
</evidence>
<dbReference type="GO" id="GO:0006457">
    <property type="term" value="P:protein folding"/>
    <property type="evidence" value="ECO:0007669"/>
    <property type="project" value="InterPro"/>
</dbReference>
<dbReference type="AlphaFoldDB" id="A0A378Q1F2"/>
<evidence type="ECO:0000256" key="5">
    <source>
        <dbReference type="ARBA" id="ARBA00023235"/>
    </source>
</evidence>
<keyword evidence="5 6" id="KW-0413">Isomerase</keyword>
<accession>A0A378Q1F2</accession>
<feature type="compositionally biased region" description="Low complexity" evidence="7">
    <location>
        <begin position="1"/>
        <end position="19"/>
    </location>
</feature>